<evidence type="ECO:0000256" key="2">
    <source>
        <dbReference type="ARBA" id="ARBA00022737"/>
    </source>
</evidence>
<gene>
    <name evidence="6" type="primary">ADGRV1</name>
</gene>
<dbReference type="FunFam" id="2.60.40.2030:FF:000007">
    <property type="entry name" value="Adhesion G-protein coupled receptor V1"/>
    <property type="match status" value="1"/>
</dbReference>
<dbReference type="InterPro" id="IPR026919">
    <property type="entry name" value="ADGRV1"/>
</dbReference>
<dbReference type="GeneTree" id="ENSGT00940000154880"/>
<reference evidence="6 7" key="1">
    <citation type="submission" date="2020-06" db="EMBL/GenBank/DDBJ databases">
        <authorList>
            <consortium name="Wellcome Sanger Institute Data Sharing"/>
        </authorList>
    </citation>
    <scope>NUCLEOTIDE SEQUENCE [LARGE SCALE GENOMIC DNA]</scope>
</reference>
<keyword evidence="7" id="KW-1185">Reference proteome</keyword>
<evidence type="ECO:0000259" key="5">
    <source>
        <dbReference type="SMART" id="SM00237"/>
    </source>
</evidence>
<reference evidence="6" key="2">
    <citation type="submission" date="2025-08" db="UniProtKB">
        <authorList>
            <consortium name="Ensembl"/>
        </authorList>
    </citation>
    <scope>IDENTIFICATION</scope>
</reference>
<dbReference type="GO" id="GO:0005737">
    <property type="term" value="C:cytoplasm"/>
    <property type="evidence" value="ECO:0007669"/>
    <property type="project" value="TreeGrafter"/>
</dbReference>
<reference evidence="6" key="3">
    <citation type="submission" date="2025-09" db="UniProtKB">
        <authorList>
            <consortium name="Ensembl"/>
        </authorList>
    </citation>
    <scope>IDENTIFICATION</scope>
</reference>
<dbReference type="GO" id="GO:0010855">
    <property type="term" value="F:adenylate cyclase inhibitor activity"/>
    <property type="evidence" value="ECO:0007669"/>
    <property type="project" value="TreeGrafter"/>
</dbReference>
<dbReference type="GO" id="GO:0001965">
    <property type="term" value="F:G-protein alpha-subunit binding"/>
    <property type="evidence" value="ECO:0007669"/>
    <property type="project" value="TreeGrafter"/>
</dbReference>
<dbReference type="AlphaFoldDB" id="A0AAY4AJN8"/>
<dbReference type="GO" id="GO:0007601">
    <property type="term" value="P:visual perception"/>
    <property type="evidence" value="ECO:0007669"/>
    <property type="project" value="TreeGrafter"/>
</dbReference>
<dbReference type="FunFam" id="2.60.40.2030:FF:000028">
    <property type="entry name" value="Adhesion G-protein coupled receptor V1"/>
    <property type="match status" value="1"/>
</dbReference>
<dbReference type="GO" id="GO:0071277">
    <property type="term" value="P:cellular response to calcium ion"/>
    <property type="evidence" value="ECO:0007669"/>
    <property type="project" value="TreeGrafter"/>
</dbReference>
<dbReference type="PANTHER" id="PTHR46682">
    <property type="entry name" value="ADHESION G-PROTEIN COUPLED RECEPTOR V1"/>
    <property type="match status" value="1"/>
</dbReference>
<dbReference type="Ensembl" id="ENSDCDT00010007914.1">
    <property type="protein sequence ID" value="ENSDCDP00010007536.1"/>
    <property type="gene ID" value="ENSDCDG00010003249.1"/>
</dbReference>
<proteinExistence type="predicted"/>
<dbReference type="PANTHER" id="PTHR46682:SF1">
    <property type="entry name" value="ADHESION G-PROTEIN COUPLED RECEPTOR V1"/>
    <property type="match status" value="1"/>
</dbReference>
<protein>
    <recommendedName>
        <fullName evidence="5">Calx-beta domain-containing protein</fullName>
    </recommendedName>
</protein>
<keyword evidence="1 4" id="KW-0732">Signal</keyword>
<dbReference type="InterPro" id="IPR038081">
    <property type="entry name" value="CalX-like_sf"/>
</dbReference>
<accession>A0AAY4AJN8</accession>
<dbReference type="FunFam" id="2.60.40.2030:FF:000023">
    <property type="entry name" value="Adhesion G protein-coupled receptor V1"/>
    <property type="match status" value="1"/>
</dbReference>
<evidence type="ECO:0000313" key="7">
    <source>
        <dbReference type="Proteomes" id="UP000694580"/>
    </source>
</evidence>
<dbReference type="SMART" id="SM00237">
    <property type="entry name" value="Calx_beta"/>
    <property type="match status" value="3"/>
</dbReference>
<feature type="domain" description="Calx-beta" evidence="5">
    <location>
        <begin position="245"/>
        <end position="356"/>
    </location>
</feature>
<keyword evidence="3" id="KW-0106">Calcium</keyword>
<sequence length="857" mass="93304">MLALPTLTGFILVFLVPDAVTESAELRFLGQTDFVVEERSSSVIRLLVERIGDPVNVTALVLLEGEDTSDFEASSAAAFLLSSESRKTIFIAVKDDDLPEADETFVFNLKLQSSSNGVKLGTPNKATITILSNDNAFGIISFNSSSFITVEEPKSRNQYVPLTLIRERGTYGTVTVNFEITGGPNPAIEDLSPDKGNITIPPGRAVVVFSILIRDDKIPEDDEIFTVQLTGAAGGALLNPNRSSVQIQISRNDAPIRFTQPSLVVPESAGIISITVTRGRTEDDQPIGSEKGEVSVGYSIISDGSASAATPGVDFIDLQVERVVVFQSGVHTAQLHFNITDDKVPEIAESFQLVLLEETLLGDAVLLTPSSAHITIEPNDKPYGVLSISSSLFSQTVVINEDLTVSFEDITIVRNGGTHGNVSINWTITRNSSDTSPVTDDLSPARGTLRFAAGQMLAALSLNITQDDFPEESEAFLLRLLPGSVQGGAEMDEPTEMIFYVQDSDDVYGRFRFHPLEEQRIQSLPSARFLSFSFLREGGTVGTTQLILTALYIPAGPVDPMRVRDGVLNGSSVNSLMFYPGQRQARLVLPIRNDAFLQNGAHFLVQLNSVQLVNISPPVPSVSPRFGGVTNLTLTITPDIANGEIGFTSNQTLVLLEPENTNYSTVTLPLRRDGTDGQAVVFWSLRPTGENRMDVTSEDLSPFNGSITFLSGQSEAAINITIMADNVPEINETLLLTLDRTNVENQVLKPGFTTREIVIMENDDPGGVFEFSPFSRGPYFVNEGEAVELRVVRARGQLLSQLIRYRVMPLGNEEFYGATGVLEFKPGEREVVVALVARPDYIPEVSCPFFLQIITFY</sequence>
<dbReference type="SUPFAM" id="SSF141072">
    <property type="entry name" value="CalX-like"/>
    <property type="match status" value="7"/>
</dbReference>
<dbReference type="FunFam" id="2.60.40.2030:FF:000013">
    <property type="entry name" value="Adhesion G-protein coupled receptor V1"/>
    <property type="match status" value="1"/>
</dbReference>
<dbReference type="InterPro" id="IPR003644">
    <property type="entry name" value="Calx_beta"/>
</dbReference>
<feature type="signal peptide" evidence="4">
    <location>
        <begin position="1"/>
        <end position="23"/>
    </location>
</feature>
<evidence type="ECO:0000256" key="4">
    <source>
        <dbReference type="SAM" id="SignalP"/>
    </source>
</evidence>
<dbReference type="GO" id="GO:0007605">
    <property type="term" value="P:sensory perception of sound"/>
    <property type="evidence" value="ECO:0007669"/>
    <property type="project" value="TreeGrafter"/>
</dbReference>
<name>A0AAY4AJN8_9TELE</name>
<dbReference type="GO" id="GO:0016020">
    <property type="term" value="C:membrane"/>
    <property type="evidence" value="ECO:0007669"/>
    <property type="project" value="InterPro"/>
</dbReference>
<keyword evidence="2" id="KW-0677">Repeat</keyword>
<dbReference type="Pfam" id="PF03160">
    <property type="entry name" value="Calx-beta"/>
    <property type="match status" value="5"/>
</dbReference>
<feature type="domain" description="Calx-beta" evidence="5">
    <location>
        <begin position="126"/>
        <end position="230"/>
    </location>
</feature>
<dbReference type="Gene3D" id="2.60.40.2030">
    <property type="match status" value="5"/>
</dbReference>
<dbReference type="GO" id="GO:0032420">
    <property type="term" value="C:stereocilium"/>
    <property type="evidence" value="ECO:0007669"/>
    <property type="project" value="TreeGrafter"/>
</dbReference>
<organism evidence="6 7">
    <name type="scientific">Denticeps clupeoides</name>
    <name type="common">denticle herring</name>
    <dbReference type="NCBI Taxonomy" id="299321"/>
    <lineage>
        <taxon>Eukaryota</taxon>
        <taxon>Metazoa</taxon>
        <taxon>Chordata</taxon>
        <taxon>Craniata</taxon>
        <taxon>Vertebrata</taxon>
        <taxon>Euteleostomi</taxon>
        <taxon>Actinopterygii</taxon>
        <taxon>Neopterygii</taxon>
        <taxon>Teleostei</taxon>
        <taxon>Clupei</taxon>
        <taxon>Clupeiformes</taxon>
        <taxon>Denticipitoidei</taxon>
        <taxon>Denticipitidae</taxon>
        <taxon>Denticeps</taxon>
    </lineage>
</organism>
<dbReference type="Proteomes" id="UP000694580">
    <property type="component" value="Chromosome 1"/>
</dbReference>
<dbReference type="GO" id="GO:0004930">
    <property type="term" value="F:G protein-coupled receptor activity"/>
    <property type="evidence" value="ECO:0007669"/>
    <property type="project" value="InterPro"/>
</dbReference>
<evidence type="ECO:0000256" key="3">
    <source>
        <dbReference type="ARBA" id="ARBA00022837"/>
    </source>
</evidence>
<evidence type="ECO:0000313" key="6">
    <source>
        <dbReference type="Ensembl" id="ENSDCDP00010007536.1"/>
    </source>
</evidence>
<feature type="domain" description="Calx-beta" evidence="5">
    <location>
        <begin position="372"/>
        <end position="481"/>
    </location>
</feature>
<feature type="chain" id="PRO_5044216966" description="Calx-beta domain-containing protein" evidence="4">
    <location>
        <begin position="24"/>
        <end position="857"/>
    </location>
</feature>
<evidence type="ECO:0000256" key="1">
    <source>
        <dbReference type="ARBA" id="ARBA00022729"/>
    </source>
</evidence>
<dbReference type="FunFam" id="2.60.40.2030:FF:000017">
    <property type="entry name" value="Adhesion G protein-coupled receptor V1"/>
    <property type="match status" value="1"/>
</dbReference>